<evidence type="ECO:0000259" key="2">
    <source>
        <dbReference type="PROSITE" id="PS51704"/>
    </source>
</evidence>
<dbReference type="Gene3D" id="3.20.20.190">
    <property type="entry name" value="Phosphatidylinositol (PI) phosphodiesterase"/>
    <property type="match status" value="1"/>
</dbReference>
<dbReference type="EMBL" id="FNAK01000002">
    <property type="protein sequence ID" value="SDD65293.1"/>
    <property type="molecule type" value="Genomic_DNA"/>
</dbReference>
<feature type="domain" description="GP-PDE" evidence="2">
    <location>
        <begin position="56"/>
        <end position="290"/>
    </location>
</feature>
<dbReference type="RefSeq" id="WP_068306206.1">
    <property type="nucleotide sequence ID" value="NZ_FNAK01000002.1"/>
</dbReference>
<dbReference type="AlphaFoldDB" id="A0A1G6WHW3"/>
<dbReference type="GO" id="GO:0008081">
    <property type="term" value="F:phosphoric diester hydrolase activity"/>
    <property type="evidence" value="ECO:0007669"/>
    <property type="project" value="InterPro"/>
</dbReference>
<gene>
    <name evidence="3" type="ORF">SAMN04488071_1109</name>
</gene>
<dbReference type="STRING" id="637679.GCA_001550055_02824"/>
<proteinExistence type="predicted"/>
<dbReference type="PROSITE" id="PS51257">
    <property type="entry name" value="PROKAR_LIPOPROTEIN"/>
    <property type="match status" value="1"/>
</dbReference>
<dbReference type="InterPro" id="IPR030395">
    <property type="entry name" value="GP_PDE_dom"/>
</dbReference>
<evidence type="ECO:0000256" key="1">
    <source>
        <dbReference type="SAM" id="SignalP"/>
    </source>
</evidence>
<dbReference type="InterPro" id="IPR017946">
    <property type="entry name" value="PLC-like_Pdiesterase_TIM-brl"/>
</dbReference>
<keyword evidence="4" id="KW-1185">Reference proteome</keyword>
<keyword evidence="1" id="KW-0732">Signal</keyword>
<reference evidence="3 4" key="1">
    <citation type="submission" date="2016-10" db="EMBL/GenBank/DDBJ databases">
        <authorList>
            <person name="de Groot N.N."/>
        </authorList>
    </citation>
    <scope>NUCLEOTIDE SEQUENCE [LARGE SCALE GENOMIC DNA]</scope>
    <source>
        <strain evidence="3 4">CGMCC 1.9109</strain>
    </source>
</reference>
<dbReference type="PANTHER" id="PTHR46211">
    <property type="entry name" value="GLYCEROPHOSPHORYL DIESTER PHOSPHODIESTERASE"/>
    <property type="match status" value="1"/>
</dbReference>
<sequence length="317" mass="34990">MIKRLQSLAFLFALFLSCPIVQAENVPPPVGDSYYYLEVPPGGLPDFFRWHPLRIPLVSHHRGAPAPGFAENSIEAMQNALRYGPGLMEVDVAQLADGTLILMHDNTLDRTTTGKGRVAEAVWPDIAPLTLVDQEGRNTGHRVPKLSDVLRWATGRAILTLDIKVGTDFRAVAQQVEDAGASDYVVAITYSLDQALEYQAIAPSMMQTVTMRNVEELAAVEASGLKPETIIAWTGTSLAPKDFYQMLHDRGWRVIVGTLGNPGYSIDGQIFRSGDDSKYLDILNLGADVIATDRFWAVQGQIMNPNIFVFTRSKLYR</sequence>
<dbReference type="GO" id="GO:0006629">
    <property type="term" value="P:lipid metabolic process"/>
    <property type="evidence" value="ECO:0007669"/>
    <property type="project" value="InterPro"/>
</dbReference>
<accession>A0A1G6WHW3</accession>
<protein>
    <submittedName>
        <fullName evidence="3">Glycerophosphoryl diester phosphodiesterase</fullName>
    </submittedName>
</protein>
<dbReference type="PROSITE" id="PS51704">
    <property type="entry name" value="GP_PDE"/>
    <property type="match status" value="1"/>
</dbReference>
<feature type="signal peptide" evidence="1">
    <location>
        <begin position="1"/>
        <end position="23"/>
    </location>
</feature>
<dbReference type="PANTHER" id="PTHR46211:SF1">
    <property type="entry name" value="GLYCEROPHOSPHODIESTER PHOSPHODIESTERASE, CYTOPLASMIC"/>
    <property type="match status" value="1"/>
</dbReference>
<dbReference type="CDD" id="cd08566">
    <property type="entry name" value="GDPD_AtGDE_like"/>
    <property type="match status" value="1"/>
</dbReference>
<evidence type="ECO:0000313" key="3">
    <source>
        <dbReference type="EMBL" id="SDD65293.1"/>
    </source>
</evidence>
<dbReference type="Pfam" id="PF03009">
    <property type="entry name" value="GDPD"/>
    <property type="match status" value="1"/>
</dbReference>
<evidence type="ECO:0000313" key="4">
    <source>
        <dbReference type="Proteomes" id="UP000183685"/>
    </source>
</evidence>
<feature type="chain" id="PRO_5010306995" evidence="1">
    <location>
        <begin position="24"/>
        <end position="317"/>
    </location>
</feature>
<dbReference type="SUPFAM" id="SSF51695">
    <property type="entry name" value="PLC-like phosphodiesterases"/>
    <property type="match status" value="1"/>
</dbReference>
<dbReference type="Proteomes" id="UP000183685">
    <property type="component" value="Unassembled WGS sequence"/>
</dbReference>
<organism evidence="3 4">
    <name type="scientific">Kordiimonas lacus</name>
    <dbReference type="NCBI Taxonomy" id="637679"/>
    <lineage>
        <taxon>Bacteria</taxon>
        <taxon>Pseudomonadati</taxon>
        <taxon>Pseudomonadota</taxon>
        <taxon>Alphaproteobacteria</taxon>
        <taxon>Kordiimonadales</taxon>
        <taxon>Kordiimonadaceae</taxon>
        <taxon>Kordiimonas</taxon>
    </lineage>
</organism>
<name>A0A1G6WHW3_9PROT</name>